<dbReference type="Proteomes" id="UP001050808">
    <property type="component" value="Unassembled WGS sequence"/>
</dbReference>
<dbReference type="Gene3D" id="3.40.50.150">
    <property type="entry name" value="Vaccinia Virus protein VP39"/>
    <property type="match status" value="1"/>
</dbReference>
<keyword evidence="2" id="KW-0808">Transferase</keyword>
<evidence type="ECO:0000256" key="1">
    <source>
        <dbReference type="ARBA" id="ARBA00022603"/>
    </source>
</evidence>
<evidence type="ECO:0000313" key="6">
    <source>
        <dbReference type="Proteomes" id="UP001050808"/>
    </source>
</evidence>
<evidence type="ECO:0000313" key="5">
    <source>
        <dbReference type="EMBL" id="GHI42159.1"/>
    </source>
</evidence>
<accession>A0ABQ3QY10</accession>
<feature type="domain" description="Methyltransferase type 11" evidence="4">
    <location>
        <begin position="92"/>
        <end position="192"/>
    </location>
</feature>
<gene>
    <name evidence="5" type="ORF">Sviol_65670</name>
</gene>
<dbReference type="SUPFAM" id="SSF53335">
    <property type="entry name" value="S-adenosyl-L-methionine-dependent methyltransferases"/>
    <property type="match status" value="1"/>
</dbReference>
<evidence type="ECO:0000259" key="4">
    <source>
        <dbReference type="Pfam" id="PF08241"/>
    </source>
</evidence>
<keyword evidence="3" id="KW-0949">S-adenosyl-L-methionine</keyword>
<dbReference type="GO" id="GO:0032259">
    <property type="term" value="P:methylation"/>
    <property type="evidence" value="ECO:0007669"/>
    <property type="project" value="UniProtKB-KW"/>
</dbReference>
<evidence type="ECO:0000256" key="3">
    <source>
        <dbReference type="ARBA" id="ARBA00022691"/>
    </source>
</evidence>
<organism evidence="5 6">
    <name type="scientific">Streptomyces violascens</name>
    <dbReference type="NCBI Taxonomy" id="67381"/>
    <lineage>
        <taxon>Bacteria</taxon>
        <taxon>Bacillati</taxon>
        <taxon>Actinomycetota</taxon>
        <taxon>Actinomycetes</taxon>
        <taxon>Kitasatosporales</taxon>
        <taxon>Streptomycetaceae</taxon>
        <taxon>Streptomyces</taxon>
    </lineage>
</organism>
<proteinExistence type="predicted"/>
<keyword evidence="1 5" id="KW-0489">Methyltransferase</keyword>
<name>A0ABQ3QY10_9ACTN</name>
<evidence type="ECO:0000256" key="2">
    <source>
        <dbReference type="ARBA" id="ARBA00022679"/>
    </source>
</evidence>
<dbReference type="EMBL" id="BNDY01000017">
    <property type="protein sequence ID" value="GHI42159.1"/>
    <property type="molecule type" value="Genomic_DNA"/>
</dbReference>
<keyword evidence="6" id="KW-1185">Reference proteome</keyword>
<dbReference type="InterPro" id="IPR013216">
    <property type="entry name" value="Methyltransf_11"/>
</dbReference>
<protein>
    <submittedName>
        <fullName evidence="5">Methyltransferase</fullName>
    </submittedName>
</protein>
<dbReference type="PANTHER" id="PTHR43464">
    <property type="entry name" value="METHYLTRANSFERASE"/>
    <property type="match status" value="1"/>
</dbReference>
<dbReference type="GO" id="GO:0008168">
    <property type="term" value="F:methyltransferase activity"/>
    <property type="evidence" value="ECO:0007669"/>
    <property type="project" value="UniProtKB-KW"/>
</dbReference>
<sequence>MTVSANNLRMMDKSLESQAHYLRLLAPTLHDPAAAAELMCRAGAKQWVVGGGLPGAGPAHPLWQGRAMSFDHNDHYHRLLLRQVPPYCRTALDVGCGTGRFARRLAGLGIKVDAIDPSEEVIAEAITEARRTATGPTPGVRGPRFRRADVTGVQLPRAHYDFISCLASVHHMPFGTVAALRDALAPGGVLVILGCYPERTPLDWVWSLAAVPVNAVVRLTVFVRDKLGSAAAHHKQTQAPVAQPTMPLPQIRREAAALLPGCRIRRLLFWRYLLVFRKAADRTQGGGR</sequence>
<dbReference type="InterPro" id="IPR029063">
    <property type="entry name" value="SAM-dependent_MTases_sf"/>
</dbReference>
<reference evidence="5" key="1">
    <citation type="submission" date="2024-05" db="EMBL/GenBank/DDBJ databases">
        <title>Whole genome shotgun sequence of Streptomyces violascens NBRC 12920.</title>
        <authorList>
            <person name="Komaki H."/>
            <person name="Tamura T."/>
        </authorList>
    </citation>
    <scope>NUCLEOTIDE SEQUENCE</scope>
    <source>
        <strain evidence="5">NBRC 12920</strain>
    </source>
</reference>
<dbReference type="Pfam" id="PF08241">
    <property type="entry name" value="Methyltransf_11"/>
    <property type="match status" value="1"/>
</dbReference>
<dbReference type="CDD" id="cd02440">
    <property type="entry name" value="AdoMet_MTases"/>
    <property type="match status" value="1"/>
</dbReference>
<dbReference type="PANTHER" id="PTHR43464:SF19">
    <property type="entry name" value="UBIQUINONE BIOSYNTHESIS O-METHYLTRANSFERASE, MITOCHONDRIAL"/>
    <property type="match status" value="1"/>
</dbReference>
<comment type="caution">
    <text evidence="5">The sequence shown here is derived from an EMBL/GenBank/DDBJ whole genome shotgun (WGS) entry which is preliminary data.</text>
</comment>